<feature type="transmembrane region" description="Helical" evidence="4">
    <location>
        <begin position="271"/>
        <end position="293"/>
    </location>
</feature>
<protein>
    <submittedName>
        <fullName evidence="6">Glycosyltransferase family 90 protein</fullName>
    </submittedName>
</protein>
<keyword evidence="4" id="KW-0812">Transmembrane</keyword>
<dbReference type="InterPro" id="IPR006598">
    <property type="entry name" value="CAP10"/>
</dbReference>
<dbReference type="EMBL" id="CP003002">
    <property type="protein sequence ID" value="AEO53326.1"/>
    <property type="molecule type" value="Genomic_DNA"/>
</dbReference>
<gene>
    <name evidence="6" type="ORF">MYCTH_2294485</name>
</gene>
<reference evidence="6 7" key="1">
    <citation type="journal article" date="2011" name="Nat. Biotechnol.">
        <title>Comparative genomic analysis of the thermophilic biomass-degrading fungi Myceliophthora thermophila and Thielavia terrestris.</title>
        <authorList>
            <person name="Berka R.M."/>
            <person name="Grigoriev I.V."/>
            <person name="Otillar R."/>
            <person name="Salamov A."/>
            <person name="Grimwood J."/>
            <person name="Reid I."/>
            <person name="Ishmael N."/>
            <person name="John T."/>
            <person name="Darmond C."/>
            <person name="Moisan M.-C."/>
            <person name="Henrissat B."/>
            <person name="Coutinho P.M."/>
            <person name="Lombard V."/>
            <person name="Natvig D.O."/>
            <person name="Lindquist E."/>
            <person name="Schmutz J."/>
            <person name="Lucas S."/>
            <person name="Harris P."/>
            <person name="Powlowski J."/>
            <person name="Bellemare A."/>
            <person name="Taylor D."/>
            <person name="Butler G."/>
            <person name="de Vries R.P."/>
            <person name="Allijn I.E."/>
            <person name="van den Brink J."/>
            <person name="Ushinsky S."/>
            <person name="Storms R."/>
            <person name="Powell A.J."/>
            <person name="Paulsen I.T."/>
            <person name="Elbourne L.D.H."/>
            <person name="Baker S.E."/>
            <person name="Magnuson J."/>
            <person name="LaBoissiere S."/>
            <person name="Clutterbuck A.J."/>
            <person name="Martinez D."/>
            <person name="Wogulis M."/>
            <person name="de Leon A.L."/>
            <person name="Rey M.W."/>
            <person name="Tsang A."/>
        </authorList>
    </citation>
    <scope>NUCLEOTIDE SEQUENCE [LARGE SCALE GENOMIC DNA]</scope>
    <source>
        <strain evidence="7">ATCC 42464 / BCRC 31852 / DSM 1799</strain>
    </source>
</reference>
<accession>G2Q1P2</accession>
<feature type="transmembrane region" description="Helical" evidence="4">
    <location>
        <begin position="300"/>
        <end position="316"/>
    </location>
</feature>
<feature type="transmembrane region" description="Helical" evidence="4">
    <location>
        <begin position="328"/>
        <end position="350"/>
    </location>
</feature>
<feature type="transmembrane region" description="Helical" evidence="4">
    <location>
        <begin position="362"/>
        <end position="381"/>
    </location>
</feature>
<dbReference type="OMA" id="ECAPAGY"/>
<dbReference type="PANTHER" id="PTHR12203">
    <property type="entry name" value="KDEL LYS-ASP-GLU-LEU CONTAINING - RELATED"/>
    <property type="match status" value="1"/>
</dbReference>
<name>G2Q1P2_THET4</name>
<proteinExistence type="inferred from homology"/>
<keyword evidence="7" id="KW-1185">Reference proteome</keyword>
<keyword evidence="4" id="KW-1133">Transmembrane helix</keyword>
<feature type="transmembrane region" description="Helical" evidence="4">
    <location>
        <begin position="233"/>
        <end position="251"/>
    </location>
</feature>
<evidence type="ECO:0000313" key="7">
    <source>
        <dbReference type="Proteomes" id="UP000007322"/>
    </source>
</evidence>
<organism evidence="6 7">
    <name type="scientific">Thermothelomyces thermophilus (strain ATCC 42464 / BCRC 31852 / DSM 1799)</name>
    <name type="common">Sporotrichum thermophile</name>
    <dbReference type="NCBI Taxonomy" id="573729"/>
    <lineage>
        <taxon>Eukaryota</taxon>
        <taxon>Fungi</taxon>
        <taxon>Dikarya</taxon>
        <taxon>Ascomycota</taxon>
        <taxon>Pezizomycotina</taxon>
        <taxon>Sordariomycetes</taxon>
        <taxon>Sordariomycetidae</taxon>
        <taxon>Sordariales</taxon>
        <taxon>Chaetomiaceae</taxon>
        <taxon>Thermothelomyces</taxon>
    </lineage>
</organism>
<evidence type="ECO:0000256" key="1">
    <source>
        <dbReference type="ARBA" id="ARBA00010118"/>
    </source>
</evidence>
<dbReference type="AlphaFoldDB" id="G2Q1P2"/>
<keyword evidence="4" id="KW-0472">Membrane</keyword>
<dbReference type="OrthoDB" id="541052at2759"/>
<evidence type="ECO:0000259" key="5">
    <source>
        <dbReference type="SMART" id="SM00672"/>
    </source>
</evidence>
<dbReference type="VEuPathDB" id="FungiDB:MYCTH_2294485"/>
<dbReference type="eggNOG" id="ENOG502S0WR">
    <property type="taxonomic scope" value="Eukaryota"/>
</dbReference>
<dbReference type="STRING" id="573729.G2Q1P2"/>
<dbReference type="InParanoid" id="G2Q1P2"/>
<feature type="transmembrane region" description="Helical" evidence="4">
    <location>
        <begin position="115"/>
        <end position="131"/>
    </location>
</feature>
<dbReference type="InterPro" id="IPR051091">
    <property type="entry name" value="O-Glucosyltr/Glycosyltrsf_90"/>
</dbReference>
<dbReference type="KEGG" id="mtm:MYCTH_2294485"/>
<feature type="domain" description="Glycosyl transferase CAP10" evidence="5">
    <location>
        <begin position="646"/>
        <end position="946"/>
    </location>
</feature>
<comment type="similarity">
    <text evidence="1">Belongs to the glycosyltransferase 90 family.</text>
</comment>
<evidence type="ECO:0000313" key="6">
    <source>
        <dbReference type="EMBL" id="AEO53326.1"/>
    </source>
</evidence>
<sequence>MANQLTALSAVTSFAWLAYSIEYHQVIEQPRPSSLLVLLIGALSSYGASFFSVCLPGTNGRFDDERAPLRARRSNLPKKPRRYFLPALVFCVILRLEIFHRVSLDLQCSKQGIEAFLPLLIFLYEFLPGLGPPSGVGDDDREAHDFGMTVYEALGSWFCESKASLTLAVTMLTVGTYLVSSNDPRSTFFCSSKDASASVVFLQWVGLLLDTAIIIVAWRILAWTRTTKSRLRTLSGILLFAAVGTGLLYQFSRLVLPGTPTRSDFRRLDSLYLFDVVVDGLAFSIFVISTSLLATESSPLSLVGLFTFLLGFTQAVRKTALTGTWENVAPGVVYAGLMLVCVGFSSLLYTNDIRSVAFLHRAFIVLLLVVVTIVATIYTPVKALRITEKHPLTKIMYDARTEADRWLVNAAVSDSLRVAVEEYKDRHHGRDPPAKFDVWYGFAKDRNSVVLDHFPQIEKDLLPFWGMAPSKIREGVRRAAAEPDMAILQIQNGKPRHNLPPSSPYKPVMEDLVELVTTFAEHLPDMELAINLNERPRVLAPWEDVQRLSKTATRKGVSKLLPRASNPLGELPAAQPAAESQELSNPDGFTTSVEAYREMTALACPPGSRGRAGTHWDVRDVCTSCARPQSLGQYLTNWPLSQDICHQPDLFRLHGFHMTPPPLRPLQELLPVFSRAKTDVYSDILIPLRRISEPPEPRTEGFKVKYKRLFWRGKVDRHDTSHELARGGHQERLVHMLNNPSRSETTRLLLPTKDRFMFEQVPTADINELFPMDVAFSSYTACKDSGDDETDNKNKQKISDNKESCKAIGAEFHTNTDAPPADDPLRHRYVMVIDTDDGPAPEFLRTLRSNSVPFYSSIFREWYSERLMPWIHFVPIDVRYHALHGTMAYFFGLLKRDGRTLNGREVLMYPRQEDAQWIAEQGKRWAEKAIRREDMEVYLFRLLLEWGRVIDDNRDEIGFVLT</sequence>
<keyword evidence="2 6" id="KW-0808">Transferase</keyword>
<feature type="transmembrane region" description="Helical" evidence="4">
    <location>
        <begin position="200"/>
        <end position="221"/>
    </location>
</feature>
<dbReference type="GO" id="GO:0016740">
    <property type="term" value="F:transferase activity"/>
    <property type="evidence" value="ECO:0007669"/>
    <property type="project" value="UniProtKB-KW"/>
</dbReference>
<evidence type="ECO:0000256" key="4">
    <source>
        <dbReference type="SAM" id="Phobius"/>
    </source>
</evidence>
<evidence type="ECO:0000256" key="2">
    <source>
        <dbReference type="ARBA" id="ARBA00022679"/>
    </source>
</evidence>
<feature type="transmembrane region" description="Helical" evidence="4">
    <location>
        <begin position="163"/>
        <end position="180"/>
    </location>
</feature>
<feature type="region of interest" description="Disordered" evidence="3">
    <location>
        <begin position="562"/>
        <end position="586"/>
    </location>
</feature>
<feature type="transmembrane region" description="Helical" evidence="4">
    <location>
        <begin position="83"/>
        <end position="103"/>
    </location>
</feature>
<dbReference type="HOGENOM" id="CLU_005027_1_0_1"/>
<evidence type="ECO:0000256" key="3">
    <source>
        <dbReference type="SAM" id="MobiDB-lite"/>
    </source>
</evidence>
<dbReference type="RefSeq" id="XP_003658571.1">
    <property type="nucleotide sequence ID" value="XM_003658523.1"/>
</dbReference>
<dbReference type="GeneID" id="11508480"/>
<dbReference type="PANTHER" id="PTHR12203:SF35">
    <property type="entry name" value="PROTEIN O-GLUCOSYLTRANSFERASE 1"/>
    <property type="match status" value="1"/>
</dbReference>
<feature type="transmembrane region" description="Helical" evidence="4">
    <location>
        <begin position="36"/>
        <end position="62"/>
    </location>
</feature>
<dbReference type="Proteomes" id="UP000007322">
    <property type="component" value="Chromosome 1"/>
</dbReference>
<dbReference type="SMART" id="SM00672">
    <property type="entry name" value="CAP10"/>
    <property type="match status" value="1"/>
</dbReference>